<gene>
    <name evidence="2" type="ORF">AVDCRST_MAG39-2142</name>
</gene>
<dbReference type="EMBL" id="CADCVW010000089">
    <property type="protein sequence ID" value="CAA9513005.1"/>
    <property type="molecule type" value="Genomic_DNA"/>
</dbReference>
<feature type="non-terminal residue" evidence="2">
    <location>
        <position position="1"/>
    </location>
</feature>
<proteinExistence type="predicted"/>
<accession>A0A6J4T4K9</accession>
<feature type="compositionally biased region" description="Low complexity" evidence="1">
    <location>
        <begin position="78"/>
        <end position="95"/>
    </location>
</feature>
<feature type="compositionally biased region" description="Basic residues" evidence="1">
    <location>
        <begin position="1"/>
        <end position="12"/>
    </location>
</feature>
<evidence type="ECO:0000256" key="1">
    <source>
        <dbReference type="SAM" id="MobiDB-lite"/>
    </source>
</evidence>
<name>A0A6J4T4K9_9SPHN</name>
<dbReference type="AlphaFoldDB" id="A0A6J4T4K9"/>
<organism evidence="2">
    <name type="scientific">uncultured Sphingomonadaceae bacterium</name>
    <dbReference type="NCBI Taxonomy" id="169976"/>
    <lineage>
        <taxon>Bacteria</taxon>
        <taxon>Pseudomonadati</taxon>
        <taxon>Pseudomonadota</taxon>
        <taxon>Alphaproteobacteria</taxon>
        <taxon>Sphingomonadales</taxon>
        <taxon>Sphingomonadaceae</taxon>
        <taxon>environmental samples</taxon>
    </lineage>
</organism>
<reference evidence="2" key="1">
    <citation type="submission" date="2020-02" db="EMBL/GenBank/DDBJ databases">
        <authorList>
            <person name="Meier V. D."/>
        </authorList>
    </citation>
    <scope>NUCLEOTIDE SEQUENCE</scope>
    <source>
        <strain evidence="2">AVDCRST_MAG39</strain>
    </source>
</reference>
<feature type="non-terminal residue" evidence="2">
    <location>
        <position position="95"/>
    </location>
</feature>
<feature type="compositionally biased region" description="Basic and acidic residues" evidence="1">
    <location>
        <begin position="13"/>
        <end position="33"/>
    </location>
</feature>
<feature type="region of interest" description="Disordered" evidence="1">
    <location>
        <begin position="1"/>
        <end position="95"/>
    </location>
</feature>
<protein>
    <submittedName>
        <fullName evidence="2">Uncharacterized protein</fullName>
    </submittedName>
</protein>
<feature type="compositionally biased region" description="Basic residues" evidence="1">
    <location>
        <begin position="46"/>
        <end position="68"/>
    </location>
</feature>
<evidence type="ECO:0000313" key="2">
    <source>
        <dbReference type="EMBL" id="CAA9513005.1"/>
    </source>
</evidence>
<sequence length="95" mass="11757">DQQRLSRRHRRRDWQGEAGRRPQAGPDRREYGRRERRWLLPQSAQRHQRRHPRRRPRLQAVRRRRNRGRDHQGRLPRQRQGGRPGLQRAGQSDRL</sequence>